<evidence type="ECO:0000256" key="1">
    <source>
        <dbReference type="ARBA" id="ARBA00009437"/>
    </source>
</evidence>
<evidence type="ECO:0000256" key="4">
    <source>
        <dbReference type="ARBA" id="ARBA00023163"/>
    </source>
</evidence>
<feature type="domain" description="LysR substrate-binding" evidence="5">
    <location>
        <begin position="2"/>
        <end position="171"/>
    </location>
</feature>
<dbReference type="GO" id="GO:0003677">
    <property type="term" value="F:DNA binding"/>
    <property type="evidence" value="ECO:0007669"/>
    <property type="project" value="UniProtKB-KW"/>
</dbReference>
<dbReference type="GO" id="GO:0003700">
    <property type="term" value="F:DNA-binding transcription factor activity"/>
    <property type="evidence" value="ECO:0007669"/>
    <property type="project" value="TreeGrafter"/>
</dbReference>
<evidence type="ECO:0000313" key="6">
    <source>
        <dbReference type="EMBL" id="MBR7826718.1"/>
    </source>
</evidence>
<proteinExistence type="inferred from homology"/>
<comment type="similarity">
    <text evidence="1">Belongs to the LysR transcriptional regulatory family.</text>
</comment>
<keyword evidence="7" id="KW-1185">Reference proteome</keyword>
<dbReference type="RefSeq" id="WP_249160822.1">
    <property type="nucleotide sequence ID" value="NZ_JAGSOH010000021.1"/>
</dbReference>
<evidence type="ECO:0000313" key="7">
    <source>
        <dbReference type="Proteomes" id="UP000676325"/>
    </source>
</evidence>
<evidence type="ECO:0000259" key="5">
    <source>
        <dbReference type="Pfam" id="PF03466"/>
    </source>
</evidence>
<dbReference type="PANTHER" id="PTHR30346">
    <property type="entry name" value="TRANSCRIPTIONAL DUAL REGULATOR HCAR-RELATED"/>
    <property type="match status" value="1"/>
</dbReference>
<feature type="non-terminal residue" evidence="6">
    <location>
        <position position="1"/>
    </location>
</feature>
<reference evidence="6" key="1">
    <citation type="submission" date="2021-04" db="EMBL/GenBank/DDBJ databases">
        <title>Genome based classification of Actinospica acidithermotolerans sp. nov., an actinobacterium isolated from an Indonesian hot spring.</title>
        <authorList>
            <person name="Kusuma A.B."/>
            <person name="Putra K.E."/>
            <person name="Nafisah S."/>
            <person name="Loh J."/>
            <person name="Nouioui I."/>
            <person name="Goodfellow M."/>
        </authorList>
    </citation>
    <scope>NUCLEOTIDE SEQUENCE</scope>
    <source>
        <strain evidence="6">MGRD01-02</strain>
    </source>
</reference>
<protein>
    <submittedName>
        <fullName evidence="6">LysR family transcriptional regulator</fullName>
    </submittedName>
</protein>
<gene>
    <name evidence="6" type="ORF">KDK95_10420</name>
</gene>
<sequence>ARTHPLLEPRITELDPAAVPAALRAADLDVALIHEYDFVPAHAEPGLSSRELFTEPLYLAAPEPGALGDHSHSPWIVSPSGTLCRTMAERACEANGFSPRVRHEADDFDTVLALVALGQGVAIIPHLGALDPPAGVTLTRLPAFRRTQVAYRTGAAGHPAIAAVTRALRDAVPADLRSEAGQEP</sequence>
<evidence type="ECO:0000256" key="3">
    <source>
        <dbReference type="ARBA" id="ARBA00023125"/>
    </source>
</evidence>
<dbReference type="PANTHER" id="PTHR30346:SF29">
    <property type="entry name" value="LYSR SUBSTRATE-BINDING"/>
    <property type="match status" value="1"/>
</dbReference>
<dbReference type="AlphaFoldDB" id="A0A941E9Y9"/>
<dbReference type="Pfam" id="PF03466">
    <property type="entry name" value="LysR_substrate"/>
    <property type="match status" value="1"/>
</dbReference>
<name>A0A941E9Y9_9ACTN</name>
<keyword evidence="3" id="KW-0238">DNA-binding</keyword>
<organism evidence="6 7">
    <name type="scientific">Actinospica acidithermotolerans</name>
    <dbReference type="NCBI Taxonomy" id="2828514"/>
    <lineage>
        <taxon>Bacteria</taxon>
        <taxon>Bacillati</taxon>
        <taxon>Actinomycetota</taxon>
        <taxon>Actinomycetes</taxon>
        <taxon>Catenulisporales</taxon>
        <taxon>Actinospicaceae</taxon>
        <taxon>Actinospica</taxon>
    </lineage>
</organism>
<evidence type="ECO:0000256" key="2">
    <source>
        <dbReference type="ARBA" id="ARBA00023015"/>
    </source>
</evidence>
<comment type="caution">
    <text evidence="6">The sequence shown here is derived from an EMBL/GenBank/DDBJ whole genome shotgun (WGS) entry which is preliminary data.</text>
</comment>
<keyword evidence="2" id="KW-0805">Transcription regulation</keyword>
<dbReference type="Gene3D" id="3.40.190.10">
    <property type="entry name" value="Periplasmic binding protein-like II"/>
    <property type="match status" value="2"/>
</dbReference>
<dbReference type="EMBL" id="JAGSOH010000021">
    <property type="protein sequence ID" value="MBR7826718.1"/>
    <property type="molecule type" value="Genomic_DNA"/>
</dbReference>
<dbReference type="GO" id="GO:0032993">
    <property type="term" value="C:protein-DNA complex"/>
    <property type="evidence" value="ECO:0007669"/>
    <property type="project" value="TreeGrafter"/>
</dbReference>
<keyword evidence="4" id="KW-0804">Transcription</keyword>
<dbReference type="InterPro" id="IPR005119">
    <property type="entry name" value="LysR_subst-bd"/>
</dbReference>
<accession>A0A941E9Y9</accession>
<dbReference type="SUPFAM" id="SSF53850">
    <property type="entry name" value="Periplasmic binding protein-like II"/>
    <property type="match status" value="1"/>
</dbReference>
<dbReference type="Proteomes" id="UP000676325">
    <property type="component" value="Unassembled WGS sequence"/>
</dbReference>